<gene>
    <name evidence="7" type="ORF">M409DRAFT_50912</name>
</gene>
<dbReference type="Proteomes" id="UP000799537">
    <property type="component" value="Unassembled WGS sequence"/>
</dbReference>
<evidence type="ECO:0000256" key="6">
    <source>
        <dbReference type="SAM" id="MobiDB-lite"/>
    </source>
</evidence>
<feature type="region of interest" description="Disordered" evidence="6">
    <location>
        <begin position="63"/>
        <end position="91"/>
    </location>
</feature>
<evidence type="ECO:0000256" key="1">
    <source>
        <dbReference type="ARBA" id="ARBA00004123"/>
    </source>
</evidence>
<dbReference type="AlphaFoldDB" id="A0A6A6CWA5"/>
<dbReference type="RefSeq" id="XP_033672366.1">
    <property type="nucleotide sequence ID" value="XM_033811669.1"/>
</dbReference>
<dbReference type="GO" id="GO:0005634">
    <property type="term" value="C:nucleus"/>
    <property type="evidence" value="ECO:0007669"/>
    <property type="project" value="UniProtKB-SubCell"/>
</dbReference>
<dbReference type="InterPro" id="IPR051089">
    <property type="entry name" value="prtT"/>
</dbReference>
<evidence type="ECO:0000256" key="2">
    <source>
        <dbReference type="ARBA" id="ARBA00023015"/>
    </source>
</evidence>
<proteinExistence type="predicted"/>
<accession>A0A6A6CWA5</accession>
<evidence type="ECO:0008006" key="9">
    <source>
        <dbReference type="Google" id="ProtNLM"/>
    </source>
</evidence>
<feature type="compositionally biased region" description="Low complexity" evidence="6">
    <location>
        <begin position="67"/>
        <end position="83"/>
    </location>
</feature>
<keyword evidence="2" id="KW-0805">Transcription regulation</keyword>
<dbReference type="PANTHER" id="PTHR31845">
    <property type="entry name" value="FINGER DOMAIN PROTEIN, PUTATIVE-RELATED"/>
    <property type="match status" value="1"/>
</dbReference>
<dbReference type="OrthoDB" id="3163292at2759"/>
<dbReference type="CDD" id="cd12148">
    <property type="entry name" value="fungal_TF_MHR"/>
    <property type="match status" value="1"/>
</dbReference>
<evidence type="ECO:0000313" key="7">
    <source>
        <dbReference type="EMBL" id="KAF2171477.1"/>
    </source>
</evidence>
<keyword evidence="3" id="KW-0238">DNA-binding</keyword>
<sequence length="592" mass="65824">MANRNASEDVEMLVGNAGSPRSSAGWNRLHATGVSAWVMHDRFNELEQRLKTLQEAGAVNVYPVPTPTTSGGTSSTPTHTAGSVHHPDKGLEPTLRLEDDIAATNVPVNGNDTFSVRDVKLGAGEAESLFAKFFDKYHLNVPFMDPTLDAQECHQASEFLFWAIISVASREQQPQKDFLSNLSPYFAEALGGVVLDNIISLRQVQALLLLALWPPSNARFWGDRSMTFATIATSSAMYLGLHSPYYEQEYTSSAVELSDGERTERARTWIACVAVSQNLAMDLGLPVRLPFSNWKIQEVANLPSSPGIPTDLQHYLIIHQHAYNIFTDLPERGNAVASSPSDHALLTQITKADAEHCGLMSTSLQNMSLLNKLRFTTVQLHLQAMHFQIFSPSMQRKQGILKAYETATSLISTIIAEDESSDILTYSPRTTLRMILLATCIIFKVSFSSYGAEVDYNSGKVLFNAALLCLRQQAVQYRDQKDLPLRFVDSMKRLWHMGEISPSMNAVQPELAVQTRLGASVVYHCLAVYYDRLALFYRQRDPAGPQGSTLQLSDGFDSFSMPEIDPQLAFADFSMEFTWDPNMPQPYLQGFL</sequence>
<keyword evidence="4" id="KW-0804">Transcription</keyword>
<evidence type="ECO:0000256" key="4">
    <source>
        <dbReference type="ARBA" id="ARBA00023163"/>
    </source>
</evidence>
<reference evidence="7" key="1">
    <citation type="journal article" date="2020" name="Stud. Mycol.">
        <title>101 Dothideomycetes genomes: a test case for predicting lifestyles and emergence of pathogens.</title>
        <authorList>
            <person name="Haridas S."/>
            <person name="Albert R."/>
            <person name="Binder M."/>
            <person name="Bloem J."/>
            <person name="Labutti K."/>
            <person name="Salamov A."/>
            <person name="Andreopoulos B."/>
            <person name="Baker S."/>
            <person name="Barry K."/>
            <person name="Bills G."/>
            <person name="Bluhm B."/>
            <person name="Cannon C."/>
            <person name="Castanera R."/>
            <person name="Culley D."/>
            <person name="Daum C."/>
            <person name="Ezra D."/>
            <person name="Gonzalez J."/>
            <person name="Henrissat B."/>
            <person name="Kuo A."/>
            <person name="Liang C."/>
            <person name="Lipzen A."/>
            <person name="Lutzoni F."/>
            <person name="Magnuson J."/>
            <person name="Mondo S."/>
            <person name="Nolan M."/>
            <person name="Ohm R."/>
            <person name="Pangilinan J."/>
            <person name="Park H.-J."/>
            <person name="Ramirez L."/>
            <person name="Alfaro M."/>
            <person name="Sun H."/>
            <person name="Tritt A."/>
            <person name="Yoshinaga Y."/>
            <person name="Zwiers L.-H."/>
            <person name="Turgeon B."/>
            <person name="Goodwin S."/>
            <person name="Spatafora J."/>
            <person name="Crous P."/>
            <person name="Grigoriev I."/>
        </authorList>
    </citation>
    <scope>NUCLEOTIDE SEQUENCE</scope>
    <source>
        <strain evidence="7">ATCC 36951</strain>
    </source>
</reference>
<evidence type="ECO:0000256" key="3">
    <source>
        <dbReference type="ARBA" id="ARBA00023125"/>
    </source>
</evidence>
<evidence type="ECO:0000313" key="8">
    <source>
        <dbReference type="Proteomes" id="UP000799537"/>
    </source>
</evidence>
<dbReference type="GO" id="GO:0000981">
    <property type="term" value="F:DNA-binding transcription factor activity, RNA polymerase II-specific"/>
    <property type="evidence" value="ECO:0007669"/>
    <property type="project" value="TreeGrafter"/>
</dbReference>
<keyword evidence="8" id="KW-1185">Reference proteome</keyword>
<dbReference type="PANTHER" id="PTHR31845:SF21">
    <property type="entry name" value="REGULATORY PROTEIN LEU3"/>
    <property type="match status" value="1"/>
</dbReference>
<dbReference type="GeneID" id="54564941"/>
<dbReference type="GO" id="GO:0000976">
    <property type="term" value="F:transcription cis-regulatory region binding"/>
    <property type="evidence" value="ECO:0007669"/>
    <property type="project" value="TreeGrafter"/>
</dbReference>
<keyword evidence="5" id="KW-0539">Nucleus</keyword>
<dbReference type="EMBL" id="ML993583">
    <property type="protein sequence ID" value="KAF2171477.1"/>
    <property type="molecule type" value="Genomic_DNA"/>
</dbReference>
<name>A0A6A6CWA5_ZASCE</name>
<organism evidence="7 8">
    <name type="scientific">Zasmidium cellare ATCC 36951</name>
    <dbReference type="NCBI Taxonomy" id="1080233"/>
    <lineage>
        <taxon>Eukaryota</taxon>
        <taxon>Fungi</taxon>
        <taxon>Dikarya</taxon>
        <taxon>Ascomycota</taxon>
        <taxon>Pezizomycotina</taxon>
        <taxon>Dothideomycetes</taxon>
        <taxon>Dothideomycetidae</taxon>
        <taxon>Mycosphaerellales</taxon>
        <taxon>Mycosphaerellaceae</taxon>
        <taxon>Zasmidium</taxon>
    </lineage>
</organism>
<protein>
    <recommendedName>
        <fullName evidence="9">Transcription factor domain-containing protein</fullName>
    </recommendedName>
</protein>
<evidence type="ECO:0000256" key="5">
    <source>
        <dbReference type="ARBA" id="ARBA00023242"/>
    </source>
</evidence>
<comment type="subcellular location">
    <subcellularLocation>
        <location evidence="1">Nucleus</location>
    </subcellularLocation>
</comment>